<keyword evidence="5 7" id="KW-1133">Transmembrane helix</keyword>
<feature type="domain" description="TRAP C4-dicarboxylate transport system permease DctM subunit" evidence="8">
    <location>
        <begin position="8"/>
        <end position="417"/>
    </location>
</feature>
<dbReference type="GO" id="GO:0022857">
    <property type="term" value="F:transmembrane transporter activity"/>
    <property type="evidence" value="ECO:0007669"/>
    <property type="project" value="TreeGrafter"/>
</dbReference>
<feature type="transmembrane region" description="Helical" evidence="7">
    <location>
        <begin position="130"/>
        <end position="150"/>
    </location>
</feature>
<feature type="transmembrane region" description="Helical" evidence="7">
    <location>
        <begin position="360"/>
        <end position="386"/>
    </location>
</feature>
<dbReference type="Pfam" id="PF06808">
    <property type="entry name" value="DctM"/>
    <property type="match status" value="1"/>
</dbReference>
<evidence type="ECO:0000256" key="1">
    <source>
        <dbReference type="ARBA" id="ARBA00004429"/>
    </source>
</evidence>
<accession>A0AA94HKI5</accession>
<gene>
    <name evidence="9" type="ORF">SAMN04487783_0418</name>
</gene>
<keyword evidence="6 7" id="KW-0472">Membrane</keyword>
<dbReference type="PANTHER" id="PTHR33362:SF4">
    <property type="entry name" value="2,3-DIKETO-L-GULONATE TRAP TRANSPORTER LARGE PERMEASE PROTEIN YIAN"/>
    <property type="match status" value="1"/>
</dbReference>
<proteinExistence type="predicted"/>
<dbReference type="AlphaFoldDB" id="A0AA94HKI5"/>
<dbReference type="RefSeq" id="WP_092915382.1">
    <property type="nucleotide sequence ID" value="NZ_FOZN01000001.1"/>
</dbReference>
<dbReference type="PIRSF" id="PIRSF006066">
    <property type="entry name" value="HI0050"/>
    <property type="match status" value="1"/>
</dbReference>
<keyword evidence="10" id="KW-1185">Reference proteome</keyword>
<keyword evidence="3" id="KW-0997">Cell inner membrane</keyword>
<comment type="subcellular location">
    <subcellularLocation>
        <location evidence="1">Cell inner membrane</location>
        <topology evidence="1">Multi-pass membrane protein</topology>
    </subcellularLocation>
</comment>
<keyword evidence="4 7" id="KW-0812">Transmembrane</keyword>
<dbReference type="InterPro" id="IPR004681">
    <property type="entry name" value="TRAP_DctM"/>
</dbReference>
<feature type="transmembrane region" description="Helical" evidence="7">
    <location>
        <begin position="273"/>
        <end position="295"/>
    </location>
</feature>
<feature type="transmembrane region" description="Helical" evidence="7">
    <location>
        <begin position="337"/>
        <end position="354"/>
    </location>
</feature>
<dbReference type="GO" id="GO:0005886">
    <property type="term" value="C:plasma membrane"/>
    <property type="evidence" value="ECO:0007669"/>
    <property type="project" value="UniProtKB-SubCell"/>
</dbReference>
<evidence type="ECO:0000256" key="3">
    <source>
        <dbReference type="ARBA" id="ARBA00022519"/>
    </source>
</evidence>
<dbReference type="EMBL" id="FOZN01000001">
    <property type="protein sequence ID" value="SFS00100.1"/>
    <property type="molecule type" value="Genomic_DNA"/>
</dbReference>
<evidence type="ECO:0000313" key="9">
    <source>
        <dbReference type="EMBL" id="SFS00100.1"/>
    </source>
</evidence>
<dbReference type="PANTHER" id="PTHR33362">
    <property type="entry name" value="SIALIC ACID TRAP TRANSPORTER PERMEASE PROTEIN SIAT-RELATED"/>
    <property type="match status" value="1"/>
</dbReference>
<evidence type="ECO:0000259" key="8">
    <source>
        <dbReference type="Pfam" id="PF06808"/>
    </source>
</evidence>
<feature type="transmembrane region" description="Helical" evidence="7">
    <location>
        <begin position="54"/>
        <end position="75"/>
    </location>
</feature>
<dbReference type="NCBIfam" id="TIGR00786">
    <property type="entry name" value="dctM"/>
    <property type="match status" value="1"/>
</dbReference>
<evidence type="ECO:0000256" key="6">
    <source>
        <dbReference type="ARBA" id="ARBA00023136"/>
    </source>
</evidence>
<evidence type="ECO:0000256" key="2">
    <source>
        <dbReference type="ARBA" id="ARBA00022475"/>
    </source>
</evidence>
<evidence type="ECO:0000256" key="4">
    <source>
        <dbReference type="ARBA" id="ARBA00022692"/>
    </source>
</evidence>
<reference evidence="9 10" key="1">
    <citation type="submission" date="2016-10" db="EMBL/GenBank/DDBJ databases">
        <authorList>
            <person name="Varghese N."/>
            <person name="Submissions S."/>
        </authorList>
    </citation>
    <scope>NUCLEOTIDE SEQUENCE [LARGE SCALE GENOMIC DNA]</scope>
    <source>
        <strain evidence="9 10">IAM 15147</strain>
    </source>
</reference>
<name>A0AA94HKI5_9MICO</name>
<organism evidence="9 10">
    <name type="scientific">Agrococcus baldri</name>
    <dbReference type="NCBI Taxonomy" id="153730"/>
    <lineage>
        <taxon>Bacteria</taxon>
        <taxon>Bacillati</taxon>
        <taxon>Actinomycetota</taxon>
        <taxon>Actinomycetes</taxon>
        <taxon>Micrococcales</taxon>
        <taxon>Microbacteriaceae</taxon>
        <taxon>Agrococcus</taxon>
    </lineage>
</organism>
<dbReference type="Proteomes" id="UP000198506">
    <property type="component" value="Unassembled WGS sequence"/>
</dbReference>
<comment type="caution">
    <text evidence="9">The sequence shown here is derived from an EMBL/GenBank/DDBJ whole genome shotgun (WGS) entry which is preliminary data.</text>
</comment>
<dbReference type="InterPro" id="IPR010656">
    <property type="entry name" value="DctM"/>
</dbReference>
<feature type="transmembrane region" description="Helical" evidence="7">
    <location>
        <begin position="398"/>
        <end position="422"/>
    </location>
</feature>
<feature type="transmembrane region" description="Helical" evidence="7">
    <location>
        <begin position="214"/>
        <end position="236"/>
    </location>
</feature>
<feature type="transmembrane region" description="Helical" evidence="7">
    <location>
        <begin position="242"/>
        <end position="261"/>
    </location>
</feature>
<feature type="transmembrane region" description="Helical" evidence="7">
    <location>
        <begin position="170"/>
        <end position="193"/>
    </location>
</feature>
<protein>
    <submittedName>
        <fullName evidence="9">TRAP transporter, DctM subunit</fullName>
    </submittedName>
</protein>
<evidence type="ECO:0000256" key="7">
    <source>
        <dbReference type="SAM" id="Phobius"/>
    </source>
</evidence>
<keyword evidence="2" id="KW-1003">Cell membrane</keyword>
<sequence length="426" mass="44815">MTLALLIAIMLGLLALRVPVWAALLAISVGYLVFEGGGGGPQVVQRLTSGLDSFPLLAVPFFILAGVIMAGGGVAERMMGFATTLVGHFRGGLAQVNVLNSLMIGGMSGSANADAAIDAKILVPIMRKQGYTNAFASAISVASGSISPILPPSIGLILYGVLGGVSIGDLFIGGVLPGILIAIALSTTVWVLARVHNFPRANERRPTLREIWRGFRRTFAALLMPVLLLVGLRMGIMTPTELGAVLVVYALILSIFVYKNITWRDIPNLLREAVLITGVVMIIIAAASVFAIVVAYERIPDQLSGLLLGISDNPVIVMLIINLILLVLGIFLESSSLMIILVPVLAPLAVQLGIDPVQFGIIIVLNLSIGSLTPPVGTVVYTVAAITRVSIPAFVRAFIPLFLALVAVLLAVTFIPVLSTWLPAVL</sequence>
<evidence type="ECO:0000313" key="10">
    <source>
        <dbReference type="Proteomes" id="UP000198506"/>
    </source>
</evidence>
<evidence type="ECO:0000256" key="5">
    <source>
        <dbReference type="ARBA" id="ARBA00022989"/>
    </source>
</evidence>
<feature type="transmembrane region" description="Helical" evidence="7">
    <location>
        <begin position="315"/>
        <end position="332"/>
    </location>
</feature>